<evidence type="ECO:0000313" key="2">
    <source>
        <dbReference type="Proteomes" id="UP000196708"/>
    </source>
</evidence>
<proteinExistence type="predicted"/>
<organism evidence="1 2">
    <name type="scientific">Vibrio gazogenes</name>
    <dbReference type="NCBI Taxonomy" id="687"/>
    <lineage>
        <taxon>Bacteria</taxon>
        <taxon>Pseudomonadati</taxon>
        <taxon>Pseudomonadota</taxon>
        <taxon>Gammaproteobacteria</taxon>
        <taxon>Vibrionales</taxon>
        <taxon>Vibrionaceae</taxon>
        <taxon>Vibrio</taxon>
    </lineage>
</organism>
<reference evidence="1 2" key="1">
    <citation type="submission" date="2016-12" db="EMBL/GenBank/DDBJ databases">
        <authorList>
            <person name="Song W.-J."/>
            <person name="Kurnit D.M."/>
        </authorList>
    </citation>
    <scope>NUCLEOTIDE SEQUENCE [LARGE SCALE GENOMIC DNA]</scope>
    <source>
        <strain evidence="1 2">ATCC 43942</strain>
    </source>
</reference>
<dbReference type="Proteomes" id="UP000196708">
    <property type="component" value="Chromosome 2"/>
</dbReference>
<dbReference type="AlphaFoldDB" id="A0A1Z2SKB8"/>
<dbReference type="KEGG" id="vga:BSQ33_17880"/>
<evidence type="ECO:0000313" key="1">
    <source>
        <dbReference type="EMBL" id="ASA57620.1"/>
    </source>
</evidence>
<name>A0A1Z2SKB8_VIBGA</name>
<dbReference type="OrthoDB" id="6923927at2"/>
<sequence>MVALNKPAEFQTNGITKLKFSNDCLSPLRSLYYNLRENGFEPNDDIGIKLHDDSVTGHQKVQMRWFFAKSNESIKLFRDVLDGCELSLIRELTGVKKEKMRVVQANIIETRGSYPEGRWHSDMVDEELRENQSITVLTPLFTLEDHIGGLDTSNIHRDELDYDKDMEQHNYEDGEAIAFDGTAKIHRTSSYTASDDDIRLLVCWQLADCSKEMKQPLRRVGKRNGDPMFLHKHK</sequence>
<evidence type="ECO:0008006" key="3">
    <source>
        <dbReference type="Google" id="ProtNLM"/>
    </source>
</evidence>
<protein>
    <recommendedName>
        <fullName evidence="3">Phytanoyl-CoA dioxygenase</fullName>
    </recommendedName>
</protein>
<gene>
    <name evidence="1" type="ORF">BSQ33_17880</name>
</gene>
<accession>A0A1Z2SKB8</accession>
<dbReference type="RefSeq" id="WP_021019893.1">
    <property type="nucleotide sequence ID" value="NZ_CP018836.1"/>
</dbReference>
<dbReference type="EMBL" id="CP018836">
    <property type="protein sequence ID" value="ASA57620.1"/>
    <property type="molecule type" value="Genomic_DNA"/>
</dbReference>